<evidence type="ECO:0000313" key="1">
    <source>
        <dbReference type="EMBL" id="VDD79074.1"/>
    </source>
</evidence>
<proteinExistence type="predicted"/>
<dbReference type="Proteomes" id="UP000267029">
    <property type="component" value="Unassembled WGS sequence"/>
</dbReference>
<dbReference type="EMBL" id="UXSR01003349">
    <property type="protein sequence ID" value="VDD79074.1"/>
    <property type="molecule type" value="Genomic_DNA"/>
</dbReference>
<accession>A0A0R3UDS8</accession>
<reference evidence="1 2" key="1">
    <citation type="submission" date="2018-10" db="EMBL/GenBank/DDBJ databases">
        <authorList>
            <consortium name="Pathogen Informatics"/>
        </authorList>
    </citation>
    <scope>NUCLEOTIDE SEQUENCE [LARGE SCALE GENOMIC DNA]</scope>
</reference>
<keyword evidence="2" id="KW-1185">Reference proteome</keyword>
<sequence length="49" mass="5392">MWLLAFEVSRRHDSRTIHVIFCTFKEFKGGVGGGGGGGSELGLIYLHVR</sequence>
<protein>
    <submittedName>
        <fullName evidence="1">Uncharacterized protein</fullName>
    </submittedName>
</protein>
<gene>
    <name evidence="1" type="ORF">MCOS_LOCUS5077</name>
</gene>
<organism evidence="1 2">
    <name type="scientific">Mesocestoides corti</name>
    <name type="common">Flatworm</name>
    <dbReference type="NCBI Taxonomy" id="53468"/>
    <lineage>
        <taxon>Eukaryota</taxon>
        <taxon>Metazoa</taxon>
        <taxon>Spiralia</taxon>
        <taxon>Lophotrochozoa</taxon>
        <taxon>Platyhelminthes</taxon>
        <taxon>Cestoda</taxon>
        <taxon>Eucestoda</taxon>
        <taxon>Cyclophyllidea</taxon>
        <taxon>Mesocestoididae</taxon>
        <taxon>Mesocestoides</taxon>
    </lineage>
</organism>
<name>A0A0R3UDS8_MESCO</name>
<dbReference type="AlphaFoldDB" id="A0A0R3UDS8"/>
<evidence type="ECO:0000313" key="2">
    <source>
        <dbReference type="Proteomes" id="UP000267029"/>
    </source>
</evidence>